<protein>
    <submittedName>
        <fullName evidence="1">Uncharacterized protein</fullName>
    </submittedName>
</protein>
<dbReference type="EMBL" id="FUWZ01000003">
    <property type="protein sequence ID" value="SKA28720.1"/>
    <property type="molecule type" value="Genomic_DNA"/>
</dbReference>
<organism evidence="1 2">
    <name type="scientific">Chitinophaga eiseniae</name>
    <dbReference type="NCBI Taxonomy" id="634771"/>
    <lineage>
        <taxon>Bacteria</taxon>
        <taxon>Pseudomonadati</taxon>
        <taxon>Bacteroidota</taxon>
        <taxon>Chitinophagia</taxon>
        <taxon>Chitinophagales</taxon>
        <taxon>Chitinophagaceae</taxon>
        <taxon>Chitinophaga</taxon>
    </lineage>
</organism>
<sequence length="137" mass="15152">MSSLQEFALNSDGRAEPVFLAQLIPFAQANGSGSFYALWQHNDSTDLNELPVGVFGDEGGEYGVAENLNRFLQLLTIDAEPMIFDGVNYFREQHPTGHFRRSQAAGTAVEEQAGHSIPAGRLYKTYPAGNCHHYFNK</sequence>
<evidence type="ECO:0000313" key="1">
    <source>
        <dbReference type="EMBL" id="SKA28720.1"/>
    </source>
</evidence>
<gene>
    <name evidence="1" type="ORF">SAMN04488128_10321</name>
</gene>
<dbReference type="AlphaFoldDB" id="A0A1T4SKA0"/>
<dbReference type="RefSeq" id="WP_078670401.1">
    <property type="nucleotide sequence ID" value="NZ_FUWZ01000003.1"/>
</dbReference>
<dbReference type="OrthoDB" id="9179578at2"/>
<accession>A0A1T4SKA0</accession>
<evidence type="ECO:0000313" key="2">
    <source>
        <dbReference type="Proteomes" id="UP000190367"/>
    </source>
</evidence>
<keyword evidence="2" id="KW-1185">Reference proteome</keyword>
<reference evidence="2" key="1">
    <citation type="submission" date="2017-02" db="EMBL/GenBank/DDBJ databases">
        <authorList>
            <person name="Varghese N."/>
            <person name="Submissions S."/>
        </authorList>
    </citation>
    <scope>NUCLEOTIDE SEQUENCE [LARGE SCALE GENOMIC DNA]</scope>
    <source>
        <strain evidence="2">DSM 22224</strain>
    </source>
</reference>
<proteinExistence type="predicted"/>
<name>A0A1T4SKA0_9BACT</name>
<dbReference type="Proteomes" id="UP000190367">
    <property type="component" value="Unassembled WGS sequence"/>
</dbReference>